<dbReference type="RefSeq" id="WP_170150471.1">
    <property type="nucleotide sequence ID" value="NZ_RBIM01000006.1"/>
</dbReference>
<protein>
    <submittedName>
        <fullName evidence="2">Uncharacterized protein</fullName>
    </submittedName>
</protein>
<sequence>MARSLFRRGPSYRRGQPLGLNMPFSGWLTLALAGGLAVFWLIRWVLS</sequence>
<feature type="transmembrane region" description="Helical" evidence="1">
    <location>
        <begin position="20"/>
        <end position="42"/>
    </location>
</feature>
<comment type="caution">
    <text evidence="2">The sequence shown here is derived from an EMBL/GenBank/DDBJ whole genome shotgun (WGS) entry which is preliminary data.</text>
</comment>
<keyword evidence="1" id="KW-0812">Transmembrane</keyword>
<accession>A0A495D3T7</accession>
<proteinExistence type="predicted"/>
<keyword evidence="1" id="KW-0472">Membrane</keyword>
<reference evidence="2 3" key="1">
    <citation type="submission" date="2018-10" db="EMBL/GenBank/DDBJ databases">
        <title>Genomic Encyclopedia of Type Strains, Phase IV (KMG-IV): sequencing the most valuable type-strain genomes for metagenomic binning, comparative biology and taxonomic classification.</title>
        <authorList>
            <person name="Goeker M."/>
        </authorList>
    </citation>
    <scope>NUCLEOTIDE SEQUENCE [LARGE SCALE GENOMIC DNA]</scope>
    <source>
        <strain evidence="2 3">DSM 4734</strain>
    </source>
</reference>
<name>A0A495D3T7_9PROT</name>
<evidence type="ECO:0000313" key="3">
    <source>
        <dbReference type="Proteomes" id="UP000273675"/>
    </source>
</evidence>
<dbReference type="Proteomes" id="UP000273675">
    <property type="component" value="Unassembled WGS sequence"/>
</dbReference>
<gene>
    <name evidence="2" type="ORF">C7435_2551</name>
</gene>
<keyword evidence="1" id="KW-1133">Transmembrane helix</keyword>
<dbReference type="EMBL" id="RBIM01000006">
    <property type="protein sequence ID" value="RKQ95449.1"/>
    <property type="molecule type" value="Genomic_DNA"/>
</dbReference>
<organism evidence="2 3">
    <name type="scientific">Maricaulis maris</name>
    <dbReference type="NCBI Taxonomy" id="74318"/>
    <lineage>
        <taxon>Bacteria</taxon>
        <taxon>Pseudomonadati</taxon>
        <taxon>Pseudomonadota</taxon>
        <taxon>Alphaproteobacteria</taxon>
        <taxon>Maricaulales</taxon>
        <taxon>Maricaulaceae</taxon>
        <taxon>Maricaulis</taxon>
    </lineage>
</organism>
<dbReference type="AlphaFoldDB" id="A0A495D3T7"/>
<evidence type="ECO:0000313" key="2">
    <source>
        <dbReference type="EMBL" id="RKQ95449.1"/>
    </source>
</evidence>
<evidence type="ECO:0000256" key="1">
    <source>
        <dbReference type="SAM" id="Phobius"/>
    </source>
</evidence>